<dbReference type="Gene3D" id="1.25.40.10">
    <property type="entry name" value="Tetratricopeptide repeat domain"/>
    <property type="match status" value="1"/>
</dbReference>
<dbReference type="InterPro" id="IPR019734">
    <property type="entry name" value="TPR_rpt"/>
</dbReference>
<dbReference type="RefSeq" id="WP_274690123.1">
    <property type="nucleotide sequence ID" value="NZ_JAPMOU010000024.1"/>
</dbReference>
<dbReference type="SUPFAM" id="SSF48452">
    <property type="entry name" value="TPR-like"/>
    <property type="match status" value="1"/>
</dbReference>
<feature type="repeat" description="TPR" evidence="1">
    <location>
        <begin position="16"/>
        <end position="49"/>
    </location>
</feature>
<name>A0ABT5UBP2_9GAMM</name>
<gene>
    <name evidence="2" type="ORF">ORQ98_17730</name>
</gene>
<keyword evidence="1" id="KW-0802">TPR repeat</keyword>
<dbReference type="EMBL" id="JAPMOU010000024">
    <property type="protein sequence ID" value="MDE1463795.1"/>
    <property type="molecule type" value="Genomic_DNA"/>
</dbReference>
<dbReference type="SMART" id="SM00028">
    <property type="entry name" value="TPR"/>
    <property type="match status" value="2"/>
</dbReference>
<accession>A0ABT5UBP2</accession>
<proteinExistence type="predicted"/>
<feature type="repeat" description="TPR" evidence="1">
    <location>
        <begin position="50"/>
        <end position="83"/>
    </location>
</feature>
<sequence length="105" mass="12235">MIEKLEQMLKQGQDNSMLRFGLGKAYLDNKQPDEAIEHFQVCLQHDKNYSAAWKLLGKCYVELKNWGKAAEIYQQGINIANEKGDKQAEKEMQVFLKRCNKQLNK</sequence>
<comment type="caution">
    <text evidence="2">The sequence shown here is derived from an EMBL/GenBank/DDBJ whole genome shotgun (WGS) entry which is preliminary data.</text>
</comment>
<evidence type="ECO:0000256" key="1">
    <source>
        <dbReference type="PROSITE-ProRule" id="PRU00339"/>
    </source>
</evidence>
<evidence type="ECO:0000313" key="2">
    <source>
        <dbReference type="EMBL" id="MDE1463795.1"/>
    </source>
</evidence>
<keyword evidence="3" id="KW-1185">Reference proteome</keyword>
<dbReference type="PROSITE" id="PS50005">
    <property type="entry name" value="TPR"/>
    <property type="match status" value="2"/>
</dbReference>
<dbReference type="InterPro" id="IPR011990">
    <property type="entry name" value="TPR-like_helical_dom_sf"/>
</dbReference>
<organism evidence="2 3">
    <name type="scientific">Spartinivicinus poritis</name>
    <dbReference type="NCBI Taxonomy" id="2994640"/>
    <lineage>
        <taxon>Bacteria</taxon>
        <taxon>Pseudomonadati</taxon>
        <taxon>Pseudomonadota</taxon>
        <taxon>Gammaproteobacteria</taxon>
        <taxon>Oceanospirillales</taxon>
        <taxon>Zooshikellaceae</taxon>
        <taxon>Spartinivicinus</taxon>
    </lineage>
</organism>
<reference evidence="2 3" key="1">
    <citation type="submission" date="2022-11" db="EMBL/GenBank/DDBJ databases">
        <title>Spartinivicinus poritis sp. nov., isolated from scleractinian coral Porites lutea.</title>
        <authorList>
            <person name="Zhang G."/>
            <person name="Cai L."/>
            <person name="Wei Q."/>
        </authorList>
    </citation>
    <scope>NUCLEOTIDE SEQUENCE [LARGE SCALE GENOMIC DNA]</scope>
    <source>
        <strain evidence="2 3">A2-2</strain>
    </source>
</reference>
<dbReference type="Proteomes" id="UP001528823">
    <property type="component" value="Unassembled WGS sequence"/>
</dbReference>
<protein>
    <submittedName>
        <fullName evidence="2">Tetratricopeptide repeat protein</fullName>
    </submittedName>
</protein>
<dbReference type="Pfam" id="PF14559">
    <property type="entry name" value="TPR_19"/>
    <property type="match status" value="1"/>
</dbReference>
<evidence type="ECO:0000313" key="3">
    <source>
        <dbReference type="Proteomes" id="UP001528823"/>
    </source>
</evidence>